<sequence length="414" mass="43376">MLAERYGPLGALRLSRILTLAAGNPLALLELPGVVGDLAGTAPEPMTLGPGVRAAFQERVTALPAAVRVLLTVAATETRGVLSIVTTAAAALGVDSEAWEYATAAGLLAVSDGRVERTHALLCAAVHEAATVAECRAAQLAVAAALTESGDADLGAWHRALAAARPDEPLAAALTARAADTRQGPMAAAAMLRQAAAISPDPERAGERLAAAGRFAWAGGDIASAHGLLDRATARLGPERAAVAARGLAGLLEFVAGEPERASRLLLRDAELVDPATAANLRIDAERARWVAGHAVLDLDPAEMTGREGISRFHTMIRPLPPAPWCCCGGWPRSPWSPTPRPPPRCAAAPPRPRCRCCRSWRSCSSPTAASRPRNGPWRRPSNWPRPGAWTTCSPSAGRCARKSRRCTVIRTRC</sequence>
<name>A0ABX8CYV5_9NOCA</name>
<keyword evidence="3" id="KW-1185">Reference proteome</keyword>
<organism evidence="2 3">
    <name type="scientific">Nocardia tengchongensis</name>
    <dbReference type="NCBI Taxonomy" id="2055889"/>
    <lineage>
        <taxon>Bacteria</taxon>
        <taxon>Bacillati</taxon>
        <taxon>Actinomycetota</taxon>
        <taxon>Actinomycetes</taxon>
        <taxon>Mycobacteriales</taxon>
        <taxon>Nocardiaceae</taxon>
        <taxon>Nocardia</taxon>
    </lineage>
</organism>
<evidence type="ECO:0008006" key="4">
    <source>
        <dbReference type="Google" id="ProtNLM"/>
    </source>
</evidence>
<reference evidence="2 3" key="1">
    <citation type="submission" date="2021-04" db="EMBL/GenBank/DDBJ databases">
        <title>Nocardia tengchongensis.</title>
        <authorList>
            <person name="Zhuang k."/>
            <person name="Ran Y."/>
            <person name="Li W."/>
        </authorList>
    </citation>
    <scope>NUCLEOTIDE SEQUENCE [LARGE SCALE GENOMIC DNA]</scope>
    <source>
        <strain evidence="2 3">CFH S0057</strain>
    </source>
</reference>
<dbReference type="EMBL" id="CP074371">
    <property type="protein sequence ID" value="QVI23670.1"/>
    <property type="molecule type" value="Genomic_DNA"/>
</dbReference>
<accession>A0ABX8CYV5</accession>
<evidence type="ECO:0000313" key="2">
    <source>
        <dbReference type="EMBL" id="QVI23670.1"/>
    </source>
</evidence>
<dbReference type="Proteomes" id="UP000683310">
    <property type="component" value="Chromosome"/>
</dbReference>
<feature type="region of interest" description="Disordered" evidence="1">
    <location>
        <begin position="362"/>
        <end position="383"/>
    </location>
</feature>
<evidence type="ECO:0000256" key="1">
    <source>
        <dbReference type="SAM" id="MobiDB-lite"/>
    </source>
</evidence>
<proteinExistence type="predicted"/>
<protein>
    <recommendedName>
        <fullName evidence="4">LuxR family transcriptional regulator</fullName>
    </recommendedName>
</protein>
<evidence type="ECO:0000313" key="3">
    <source>
        <dbReference type="Proteomes" id="UP000683310"/>
    </source>
</evidence>
<gene>
    <name evidence="2" type="ORF">KHQ06_12970</name>
</gene>